<accession>A0A5C5U322</accession>
<gene>
    <name evidence="1" type="ORF">FQY83_11390</name>
</gene>
<protein>
    <recommendedName>
        <fullName evidence="3">HEPN domain-containing protein</fullName>
    </recommendedName>
</protein>
<sequence length="163" mass="18214">MELVAVHLQTEAVSRSSGEEKDLFGRSSYNRYYYATFLCVRGLLRRLNAEWADLPHAAYPELLRGKVKKALQKGRASAQKTGDADVVRACNRACSAVLSLAKLMTESSATRVTADYYPEVPIQFSGVDRFSLRSVDITTAHSWLTEAQTYTMAIEEAWNQINA</sequence>
<name>A0A5C5U322_9GAMM</name>
<dbReference type="OrthoDB" id="7860940at2"/>
<dbReference type="EMBL" id="VOHK01000004">
    <property type="protein sequence ID" value="TWT20326.1"/>
    <property type="molecule type" value="Genomic_DNA"/>
</dbReference>
<organism evidence="1 2">
    <name type="scientific">Luteimonas marina</name>
    <dbReference type="NCBI Taxonomy" id="488485"/>
    <lineage>
        <taxon>Bacteria</taxon>
        <taxon>Pseudomonadati</taxon>
        <taxon>Pseudomonadota</taxon>
        <taxon>Gammaproteobacteria</taxon>
        <taxon>Lysobacterales</taxon>
        <taxon>Lysobacteraceae</taxon>
        <taxon>Luteimonas</taxon>
    </lineage>
</organism>
<comment type="caution">
    <text evidence="1">The sequence shown here is derived from an EMBL/GenBank/DDBJ whole genome shotgun (WGS) entry which is preliminary data.</text>
</comment>
<dbReference type="Proteomes" id="UP000319980">
    <property type="component" value="Unassembled WGS sequence"/>
</dbReference>
<dbReference type="RefSeq" id="WP_146388062.1">
    <property type="nucleotide sequence ID" value="NZ_VOHK01000004.1"/>
</dbReference>
<evidence type="ECO:0008006" key="3">
    <source>
        <dbReference type="Google" id="ProtNLM"/>
    </source>
</evidence>
<evidence type="ECO:0000313" key="2">
    <source>
        <dbReference type="Proteomes" id="UP000319980"/>
    </source>
</evidence>
<keyword evidence="2" id="KW-1185">Reference proteome</keyword>
<dbReference type="AlphaFoldDB" id="A0A5C5U322"/>
<evidence type="ECO:0000313" key="1">
    <source>
        <dbReference type="EMBL" id="TWT20326.1"/>
    </source>
</evidence>
<proteinExistence type="predicted"/>
<reference evidence="1 2" key="1">
    <citation type="journal article" date="2008" name="Int. J. Syst. Evol. Microbiol.">
        <title>Luteimonas marina sp. nov., isolated from seawater.</title>
        <authorList>
            <person name="Baik K.S."/>
            <person name="Park S.C."/>
            <person name="Kim M.S."/>
            <person name="Kim E.M."/>
            <person name="Park C."/>
            <person name="Chun J."/>
            <person name="Seong C.N."/>
        </authorList>
    </citation>
    <scope>NUCLEOTIDE SEQUENCE [LARGE SCALE GENOMIC DNA]</scope>
    <source>
        <strain evidence="1 2">FR1330</strain>
    </source>
</reference>